<sequence length="81" mass="9302">MGNLVLNRKEENLRKERRLMPAFRNTMFCYKQCLALIYLSNRGKEIGILMVTGMSLLFTSWNQAESIAGDSTNSSKNLRKV</sequence>
<evidence type="ECO:0000313" key="2">
    <source>
        <dbReference type="Proteomes" id="UP000092444"/>
    </source>
</evidence>
<dbReference type="AlphaFoldDB" id="A0A1B0FQN6"/>
<accession>A0A1B0FQN6</accession>
<keyword evidence="2" id="KW-1185">Reference proteome</keyword>
<evidence type="ECO:0000313" key="1">
    <source>
        <dbReference type="EnsemblMetazoa" id="GMOY006262-PA"/>
    </source>
</evidence>
<reference evidence="1" key="1">
    <citation type="submission" date="2020-05" db="UniProtKB">
        <authorList>
            <consortium name="EnsemblMetazoa"/>
        </authorList>
    </citation>
    <scope>IDENTIFICATION</scope>
    <source>
        <strain evidence="1">Yale</strain>
    </source>
</reference>
<protein>
    <submittedName>
        <fullName evidence="1">Uncharacterized protein</fullName>
    </submittedName>
</protein>
<dbReference type="EnsemblMetazoa" id="GMOY006262-RA">
    <property type="protein sequence ID" value="GMOY006262-PA"/>
    <property type="gene ID" value="GMOY006262"/>
</dbReference>
<dbReference type="VEuPathDB" id="VectorBase:GMOY006262"/>
<organism evidence="1 2">
    <name type="scientific">Glossina morsitans morsitans</name>
    <name type="common">Savannah tsetse fly</name>
    <dbReference type="NCBI Taxonomy" id="37546"/>
    <lineage>
        <taxon>Eukaryota</taxon>
        <taxon>Metazoa</taxon>
        <taxon>Ecdysozoa</taxon>
        <taxon>Arthropoda</taxon>
        <taxon>Hexapoda</taxon>
        <taxon>Insecta</taxon>
        <taxon>Pterygota</taxon>
        <taxon>Neoptera</taxon>
        <taxon>Endopterygota</taxon>
        <taxon>Diptera</taxon>
        <taxon>Brachycera</taxon>
        <taxon>Muscomorpha</taxon>
        <taxon>Hippoboscoidea</taxon>
        <taxon>Glossinidae</taxon>
        <taxon>Glossina</taxon>
    </lineage>
</organism>
<dbReference type="Proteomes" id="UP000092444">
    <property type="component" value="Unassembled WGS sequence"/>
</dbReference>
<dbReference type="EMBL" id="CCAG010013449">
    <property type="status" value="NOT_ANNOTATED_CDS"/>
    <property type="molecule type" value="Genomic_DNA"/>
</dbReference>
<proteinExistence type="predicted"/>
<name>A0A1B0FQN6_GLOMM</name>